<dbReference type="SUPFAM" id="SSF50475">
    <property type="entry name" value="FMN-binding split barrel"/>
    <property type="match status" value="1"/>
</dbReference>
<evidence type="ECO:0000259" key="6">
    <source>
        <dbReference type="SMART" id="SM00903"/>
    </source>
</evidence>
<dbReference type="SMART" id="SM00903">
    <property type="entry name" value="Flavin_Reduct"/>
    <property type="match status" value="1"/>
</dbReference>
<comment type="similarity">
    <text evidence="4">Belongs to the flavoredoxin family.</text>
</comment>
<dbReference type="AlphaFoldDB" id="A0A1Y2EU00"/>
<keyword evidence="8" id="KW-1185">Reference proteome</keyword>
<evidence type="ECO:0000313" key="8">
    <source>
        <dbReference type="Proteomes" id="UP000193467"/>
    </source>
</evidence>
<evidence type="ECO:0000256" key="1">
    <source>
        <dbReference type="ARBA" id="ARBA00001917"/>
    </source>
</evidence>
<evidence type="ECO:0000256" key="2">
    <source>
        <dbReference type="ARBA" id="ARBA00022630"/>
    </source>
</evidence>
<keyword evidence="3" id="KW-0288">FMN</keyword>
<accession>A0A1Y2EU00</accession>
<dbReference type="InterPro" id="IPR012349">
    <property type="entry name" value="Split_barrel_FMN-bd"/>
</dbReference>
<dbReference type="InParanoid" id="A0A1Y2EU00"/>
<feature type="region of interest" description="Disordered" evidence="5">
    <location>
        <begin position="25"/>
        <end position="47"/>
    </location>
</feature>
<comment type="caution">
    <text evidence="7">The sequence shown here is derived from an EMBL/GenBank/DDBJ whole genome shotgun (WGS) entry which is preliminary data.</text>
</comment>
<evidence type="ECO:0000256" key="4">
    <source>
        <dbReference type="ARBA" id="ARBA00038054"/>
    </source>
</evidence>
<feature type="domain" description="Flavin reductase like" evidence="6">
    <location>
        <begin position="79"/>
        <end position="242"/>
    </location>
</feature>
<dbReference type="PANTHER" id="PTHR33798:SF5">
    <property type="entry name" value="FLAVIN REDUCTASE LIKE DOMAIN-CONTAINING PROTEIN"/>
    <property type="match status" value="1"/>
</dbReference>
<proteinExistence type="inferred from homology"/>
<reference evidence="7 8" key="1">
    <citation type="submission" date="2016-07" db="EMBL/GenBank/DDBJ databases">
        <title>Pervasive Adenine N6-methylation of Active Genes in Fungi.</title>
        <authorList>
            <consortium name="DOE Joint Genome Institute"/>
            <person name="Mondo S.J."/>
            <person name="Dannebaum R.O."/>
            <person name="Kuo R.C."/>
            <person name="Labutti K."/>
            <person name="Haridas S."/>
            <person name="Kuo A."/>
            <person name="Salamov A."/>
            <person name="Ahrendt S.R."/>
            <person name="Lipzen A."/>
            <person name="Sullivan W."/>
            <person name="Andreopoulos W.B."/>
            <person name="Clum A."/>
            <person name="Lindquist E."/>
            <person name="Daum C."/>
            <person name="Ramamoorthy G.K."/>
            <person name="Gryganskyi A."/>
            <person name="Culley D."/>
            <person name="Magnuson J.K."/>
            <person name="James T.Y."/>
            <person name="O'Malley M.A."/>
            <person name="Stajich J.E."/>
            <person name="Spatafora J.W."/>
            <person name="Visel A."/>
            <person name="Grigoriev I.V."/>
        </authorList>
    </citation>
    <scope>NUCLEOTIDE SEQUENCE [LARGE SCALE GENOMIC DNA]</scope>
    <source>
        <strain evidence="7 8">62-1032</strain>
    </source>
</reference>
<keyword evidence="2" id="KW-0285">Flavoprotein</keyword>
<name>A0A1Y2EU00_9BASI</name>
<comment type="cofactor">
    <cofactor evidence="1">
        <name>FMN</name>
        <dbReference type="ChEBI" id="CHEBI:58210"/>
    </cofactor>
</comment>
<dbReference type="STRING" id="106004.A0A1Y2EU00"/>
<dbReference type="PANTHER" id="PTHR33798">
    <property type="entry name" value="FLAVOPROTEIN OXYGENASE"/>
    <property type="match status" value="1"/>
</dbReference>
<dbReference type="Gene3D" id="2.30.110.10">
    <property type="entry name" value="Electron Transport, Fmn-binding Protein, Chain A"/>
    <property type="match status" value="1"/>
</dbReference>
<dbReference type="EMBL" id="MCGR01000039">
    <property type="protein sequence ID" value="ORY75029.1"/>
    <property type="molecule type" value="Genomic_DNA"/>
</dbReference>
<evidence type="ECO:0000313" key="7">
    <source>
        <dbReference type="EMBL" id="ORY75029.1"/>
    </source>
</evidence>
<protein>
    <recommendedName>
        <fullName evidence="6">Flavin reductase like domain-containing protein</fullName>
    </recommendedName>
</protein>
<evidence type="ECO:0000256" key="5">
    <source>
        <dbReference type="SAM" id="MobiDB-lite"/>
    </source>
</evidence>
<dbReference type="InterPro" id="IPR002563">
    <property type="entry name" value="Flavin_Rdtase-like_dom"/>
</dbReference>
<dbReference type="Pfam" id="PF01613">
    <property type="entry name" value="Flavin_Reduct"/>
    <property type="match status" value="1"/>
</dbReference>
<gene>
    <name evidence="7" type="ORF">BCR35DRAFT_306445</name>
</gene>
<feature type="region of interest" description="Disordered" evidence="5">
    <location>
        <begin position="257"/>
        <end position="287"/>
    </location>
</feature>
<sequence>MSRHPPFKQVEATRPEFDATVQWSTTKIPSPDWQPGTGASGRQDLPGVKEGLWTAEGGSYKEIDPKEASVGSIYKMMISAVTPRPIGFISSVSPSGSLNLAPFSYFNMVCHNPPIISVSFTHPSPSELKGTCENILNTKNFTANIISEPFVEAANYTSIDAPKGVSEWALSGLTPVKSKVVDSPRVGESAFSMECELEHHHHIYNDAHERTGTIVLGRVRLFHVRDDIIDDTLLVDTGKLMPVSRLGGITYGRTTSTYEAPRPVWEKESEKEEVKEALRKGEQKAKV</sequence>
<dbReference type="OrthoDB" id="298012at2759"/>
<feature type="compositionally biased region" description="Basic and acidic residues" evidence="5">
    <location>
        <begin position="264"/>
        <end position="287"/>
    </location>
</feature>
<organism evidence="7 8">
    <name type="scientific">Leucosporidium creatinivorum</name>
    <dbReference type="NCBI Taxonomy" id="106004"/>
    <lineage>
        <taxon>Eukaryota</taxon>
        <taxon>Fungi</taxon>
        <taxon>Dikarya</taxon>
        <taxon>Basidiomycota</taxon>
        <taxon>Pucciniomycotina</taxon>
        <taxon>Microbotryomycetes</taxon>
        <taxon>Leucosporidiales</taxon>
        <taxon>Leucosporidium</taxon>
    </lineage>
</organism>
<dbReference type="GO" id="GO:0010181">
    <property type="term" value="F:FMN binding"/>
    <property type="evidence" value="ECO:0007669"/>
    <property type="project" value="InterPro"/>
</dbReference>
<dbReference type="Proteomes" id="UP000193467">
    <property type="component" value="Unassembled WGS sequence"/>
</dbReference>
<evidence type="ECO:0000256" key="3">
    <source>
        <dbReference type="ARBA" id="ARBA00022643"/>
    </source>
</evidence>